<protein>
    <submittedName>
        <fullName evidence="3">Glycosyltransferase family 4 protein</fullName>
    </submittedName>
</protein>
<comment type="caution">
    <text evidence="3">The sequence shown here is derived from an EMBL/GenBank/DDBJ whole genome shotgun (WGS) entry which is preliminary data.</text>
</comment>
<dbReference type="Proteomes" id="UP001165576">
    <property type="component" value="Unassembled WGS sequence"/>
</dbReference>
<reference evidence="3" key="1">
    <citation type="submission" date="2022-07" db="EMBL/GenBank/DDBJ databases">
        <title>Bombella genomes.</title>
        <authorList>
            <person name="Harer L."/>
            <person name="Styblova S."/>
            <person name="Ehrmann M."/>
        </authorList>
    </citation>
    <scope>NUCLEOTIDE SEQUENCE</scope>
    <source>
        <strain evidence="3">TMW 2.2543</strain>
    </source>
</reference>
<dbReference type="RefSeq" id="WP_266116107.1">
    <property type="nucleotide sequence ID" value="NZ_JANIDY010000001.1"/>
</dbReference>
<dbReference type="Pfam" id="PF00534">
    <property type="entry name" value="Glycos_transf_1"/>
    <property type="match status" value="1"/>
</dbReference>
<keyword evidence="1" id="KW-0808">Transferase</keyword>
<dbReference type="PANTHER" id="PTHR46401:SF2">
    <property type="entry name" value="GLYCOSYLTRANSFERASE WBBK-RELATED"/>
    <property type="match status" value="1"/>
</dbReference>
<evidence type="ECO:0000313" key="3">
    <source>
        <dbReference type="EMBL" id="MCX5617633.1"/>
    </source>
</evidence>
<keyword evidence="4" id="KW-1185">Reference proteome</keyword>
<evidence type="ECO:0000256" key="1">
    <source>
        <dbReference type="ARBA" id="ARBA00022679"/>
    </source>
</evidence>
<evidence type="ECO:0000313" key="4">
    <source>
        <dbReference type="Proteomes" id="UP001165576"/>
    </source>
</evidence>
<dbReference type="Gene3D" id="3.40.50.2000">
    <property type="entry name" value="Glycogen Phosphorylase B"/>
    <property type="match status" value="1"/>
</dbReference>
<dbReference type="InterPro" id="IPR001296">
    <property type="entry name" value="Glyco_trans_1"/>
</dbReference>
<dbReference type="EMBL" id="JANIDY010000001">
    <property type="protein sequence ID" value="MCX5617633.1"/>
    <property type="molecule type" value="Genomic_DNA"/>
</dbReference>
<sequence length="391" mass="43878">MFNNSSKVAVSQTEIWLDGRNISRSGGTGIYYYASNHRSAIEKIGLQTAWLLEDTTGLPTYPTFQRAIRSICSYPSPISTASFQSQWGKAYLSHDLYRIAHLHYRTHGRILKLRPAIPPSIMHWTCPLPTLIEGCRNIVTIHDLIPLTHPDLTGIDGTRFYHLIKNLIENSVEFVAISETVRQQMLKFFSLSERQITTLYQPVEFDDGILEEIKNAPRIAPPDSFIFYGRVENRKNIERLLTAHALSQTNTPLAIIGPYGDDEPDCSPKGPTSTIIRLPWSKRLSLLRTLLEAKALLFPSLAEGFGIPIIEAMSLGTPVLTSKGGATEEIAGGAAYLCSPTGDITELVQGISYFDTLSPEEKKSIIQKGYERAKFFSTLHYTEKLKEFYFM</sequence>
<gene>
    <name evidence="3" type="ORF">NQF86_02960</name>
</gene>
<organism evidence="3 4">
    <name type="scientific">Bombella pluederhausensis</name>
    <dbReference type="NCBI Taxonomy" id="2967336"/>
    <lineage>
        <taxon>Bacteria</taxon>
        <taxon>Pseudomonadati</taxon>
        <taxon>Pseudomonadota</taxon>
        <taxon>Alphaproteobacteria</taxon>
        <taxon>Acetobacterales</taxon>
        <taxon>Acetobacteraceae</taxon>
        <taxon>Bombella</taxon>
    </lineage>
</organism>
<proteinExistence type="predicted"/>
<feature type="domain" description="Glycosyl transferase family 1" evidence="2">
    <location>
        <begin position="220"/>
        <end position="371"/>
    </location>
</feature>
<accession>A0ABT3WFK0</accession>
<name>A0ABT3WFK0_9PROT</name>
<dbReference type="SUPFAM" id="SSF53756">
    <property type="entry name" value="UDP-Glycosyltransferase/glycogen phosphorylase"/>
    <property type="match status" value="1"/>
</dbReference>
<dbReference type="CDD" id="cd03809">
    <property type="entry name" value="GT4_MtfB-like"/>
    <property type="match status" value="1"/>
</dbReference>
<evidence type="ECO:0000259" key="2">
    <source>
        <dbReference type="Pfam" id="PF00534"/>
    </source>
</evidence>
<dbReference type="PANTHER" id="PTHR46401">
    <property type="entry name" value="GLYCOSYLTRANSFERASE WBBK-RELATED"/>
    <property type="match status" value="1"/>
</dbReference>